<dbReference type="AlphaFoldDB" id="A0A917Q5M5"/>
<accession>A0A917Q5M5</accession>
<reference evidence="1 2" key="1">
    <citation type="journal article" date="2014" name="Int. J. Syst. Evol. Microbiol.">
        <title>Complete genome sequence of Corynebacterium casei LMG S-19264T (=DSM 44701T), isolated from a smear-ripened cheese.</title>
        <authorList>
            <consortium name="US DOE Joint Genome Institute (JGI-PGF)"/>
            <person name="Walter F."/>
            <person name="Albersmeier A."/>
            <person name="Kalinowski J."/>
            <person name="Ruckert C."/>
        </authorList>
    </citation>
    <scope>NUCLEOTIDE SEQUENCE [LARGE SCALE GENOMIC DNA]</scope>
    <source>
        <strain evidence="1 2">CGMCC 1.9161</strain>
    </source>
</reference>
<keyword evidence="2" id="KW-1185">Reference proteome</keyword>
<dbReference type="EMBL" id="BMMF01000003">
    <property type="protein sequence ID" value="GGK25319.1"/>
    <property type="molecule type" value="Genomic_DNA"/>
</dbReference>
<protein>
    <submittedName>
        <fullName evidence="1">Uncharacterized protein</fullName>
    </submittedName>
</protein>
<proteinExistence type="predicted"/>
<evidence type="ECO:0000313" key="1">
    <source>
        <dbReference type="EMBL" id="GGK25319.1"/>
    </source>
</evidence>
<organism evidence="1 2">
    <name type="scientific">Salinarimonas ramus</name>
    <dbReference type="NCBI Taxonomy" id="690164"/>
    <lineage>
        <taxon>Bacteria</taxon>
        <taxon>Pseudomonadati</taxon>
        <taxon>Pseudomonadota</taxon>
        <taxon>Alphaproteobacteria</taxon>
        <taxon>Hyphomicrobiales</taxon>
        <taxon>Salinarimonadaceae</taxon>
        <taxon>Salinarimonas</taxon>
    </lineage>
</organism>
<gene>
    <name evidence="1" type="ORF">GCM10011322_09850</name>
</gene>
<comment type="caution">
    <text evidence="1">The sequence shown here is derived from an EMBL/GenBank/DDBJ whole genome shotgun (WGS) entry which is preliminary data.</text>
</comment>
<name>A0A917Q5M5_9HYPH</name>
<sequence length="85" mass="9290">MNQQPRHDEHDELAAAEKRFALDLLAEAFAEGRLEGLDPDCLAHAAIFSGFEELVSTYGEDAAADYAQSLVDRIRSGGFSTAPRH</sequence>
<dbReference type="Proteomes" id="UP000600449">
    <property type="component" value="Unassembled WGS sequence"/>
</dbReference>
<evidence type="ECO:0000313" key="2">
    <source>
        <dbReference type="Proteomes" id="UP000600449"/>
    </source>
</evidence>
<dbReference type="RefSeq" id="WP_188910242.1">
    <property type="nucleotide sequence ID" value="NZ_BMMF01000003.1"/>
</dbReference>